<keyword evidence="1" id="KW-0732">Signal</keyword>
<dbReference type="EMBL" id="JADKPO010000022">
    <property type="protein sequence ID" value="MBF4769222.1"/>
    <property type="molecule type" value="Genomic_DNA"/>
</dbReference>
<evidence type="ECO:0000313" key="2">
    <source>
        <dbReference type="EMBL" id="MBF4769222.1"/>
    </source>
</evidence>
<gene>
    <name evidence="2" type="ORF">ISU10_15760</name>
</gene>
<dbReference type="Proteomes" id="UP000660668">
    <property type="component" value="Unassembled WGS sequence"/>
</dbReference>
<dbReference type="AlphaFoldDB" id="A0A930VR90"/>
<feature type="chain" id="PRO_5036812721" evidence="1">
    <location>
        <begin position="31"/>
        <end position="452"/>
    </location>
</feature>
<comment type="caution">
    <text evidence="2">The sequence shown here is derived from an EMBL/GenBank/DDBJ whole genome shotgun (WGS) entry which is preliminary data.</text>
</comment>
<name>A0A930VR90_9ACTN</name>
<accession>A0A930VR90</accession>
<sequence length="452" mass="47423">MTRSRRTARFATVVAVAAALVGVPASTAQAHAGAVAFDCGATSDAAVQWLGGAGVWSDAAKWSGASVPGIGSRTDEVCIPPDSQIEVDGTSPRVDLAAFELGRGSVLTLDPGTALFVWGDQSVYRSVTRPTSVVELDGATLGGAGRLRVMGSLNAHRSSGGSPAVLSTRPLSSSVTGRQGIVQVDDVGTLRALGTGSVHVAKRYVVDVRGRVVLRDDADLRLDHGTALLLQPRTHSPGLGKLLIHNDRGLSEGRWDGVAAKATFVNHGIVVKEFATGISQLDVRYFGGGRVREKSGSVRYLIIAQGVPETGPCAHRDFCTAEQTVAVQIPVTDANGAQVEVTRAQASGFAGAVASPVRVAVTDLQTTVAYPVVLRLEYTLSALRRAGAPLDPAKLDVFRAEGDDPFAVIPSCQRHDIPLGARSCLDRGSSSRSGDWVRLVIRTVELSRWVAR</sequence>
<organism evidence="2 3">
    <name type="scientific">Nocardioides agariphilus</name>
    <dbReference type="NCBI Taxonomy" id="433664"/>
    <lineage>
        <taxon>Bacteria</taxon>
        <taxon>Bacillati</taxon>
        <taxon>Actinomycetota</taxon>
        <taxon>Actinomycetes</taxon>
        <taxon>Propionibacteriales</taxon>
        <taxon>Nocardioidaceae</taxon>
        <taxon>Nocardioides</taxon>
    </lineage>
</organism>
<feature type="signal peptide" evidence="1">
    <location>
        <begin position="1"/>
        <end position="30"/>
    </location>
</feature>
<evidence type="ECO:0000313" key="3">
    <source>
        <dbReference type="Proteomes" id="UP000660668"/>
    </source>
</evidence>
<proteinExistence type="predicted"/>
<reference evidence="2" key="1">
    <citation type="submission" date="2020-11" db="EMBL/GenBank/DDBJ databases">
        <title>Nocardioides cynanchi sp. nov., isolated from soil of rhizosphere of Cynanchum wilfordii.</title>
        <authorList>
            <person name="Lee J.-S."/>
            <person name="Suh M.K."/>
            <person name="Kim J.-S."/>
        </authorList>
    </citation>
    <scope>NUCLEOTIDE SEQUENCE</scope>
    <source>
        <strain evidence="2">KCTC 19276</strain>
    </source>
</reference>
<evidence type="ECO:0000256" key="1">
    <source>
        <dbReference type="SAM" id="SignalP"/>
    </source>
</evidence>
<keyword evidence="3" id="KW-1185">Reference proteome</keyword>
<protein>
    <submittedName>
        <fullName evidence="2">Uncharacterized protein</fullName>
    </submittedName>
</protein>
<dbReference type="RefSeq" id="WP_194697371.1">
    <property type="nucleotide sequence ID" value="NZ_JADKPO010000022.1"/>
</dbReference>